<keyword evidence="2" id="KW-1185">Reference proteome</keyword>
<dbReference type="Gene3D" id="3.40.50.150">
    <property type="entry name" value="Vaccinia Virus protein VP39"/>
    <property type="match status" value="1"/>
</dbReference>
<name>A0ABX8U7X2_9ACTN</name>
<evidence type="ECO:0000313" key="2">
    <source>
        <dbReference type="Proteomes" id="UP000824681"/>
    </source>
</evidence>
<dbReference type="GO" id="GO:0008168">
    <property type="term" value="F:methyltransferase activity"/>
    <property type="evidence" value="ECO:0007669"/>
    <property type="project" value="UniProtKB-KW"/>
</dbReference>
<protein>
    <submittedName>
        <fullName evidence="1">Ribosomal RNA large subunit methyltransferase K/L</fullName>
        <ecNumber evidence="1">2.1.1.264</ecNumber>
    </submittedName>
</protein>
<dbReference type="InterPro" id="IPR029063">
    <property type="entry name" value="SAM-dependent_MTases_sf"/>
</dbReference>
<dbReference type="SUPFAM" id="SSF53335">
    <property type="entry name" value="S-adenosyl-L-methionine-dependent methyltransferases"/>
    <property type="match status" value="1"/>
</dbReference>
<dbReference type="EMBL" id="CP068985">
    <property type="protein sequence ID" value="QYC43870.1"/>
    <property type="molecule type" value="Genomic_DNA"/>
</dbReference>
<dbReference type="GO" id="GO:0032259">
    <property type="term" value="P:methylation"/>
    <property type="evidence" value="ECO:0007669"/>
    <property type="project" value="UniProtKB-KW"/>
</dbReference>
<organism evidence="1 2">
    <name type="scientific">Nonomuraea coxensis DSM 45129</name>
    <dbReference type="NCBI Taxonomy" id="1122611"/>
    <lineage>
        <taxon>Bacteria</taxon>
        <taxon>Bacillati</taxon>
        <taxon>Actinomycetota</taxon>
        <taxon>Actinomycetes</taxon>
        <taxon>Streptosporangiales</taxon>
        <taxon>Streptosporangiaceae</taxon>
        <taxon>Nonomuraea</taxon>
    </lineage>
</organism>
<proteinExistence type="predicted"/>
<gene>
    <name evidence="1" type="primary">rlmL</name>
    <name evidence="1" type="ORF">Nocox_31445</name>
</gene>
<sequence length="94" mass="9549">MPYHSRRGGARPPGGATAWRVTIEDERAVIAVRPAPRPLHRRAYKTASVRGTLHPPPAAAMGELAGLAGAGTAAAGVGTVLDPCCGAGTTLRKA</sequence>
<accession>A0ABX8U7X2</accession>
<dbReference type="EC" id="2.1.1.264" evidence="1"/>
<reference evidence="1 2" key="1">
    <citation type="journal article" date="2021" name="ACS Chem. Biol.">
        <title>Genomic-Led Discovery of a Novel Glycopeptide Antibiotic by Nonomuraea coxensis DSM 45129.</title>
        <authorList>
            <person name="Yushchuk O."/>
            <person name="Vior N.M."/>
            <person name="Andreo-Vidal A."/>
            <person name="Berini F."/>
            <person name="Ruckert C."/>
            <person name="Busche T."/>
            <person name="Binda E."/>
            <person name="Kalinowski J."/>
            <person name="Truman A.W."/>
            <person name="Marinelli F."/>
        </authorList>
    </citation>
    <scope>NUCLEOTIDE SEQUENCE [LARGE SCALE GENOMIC DNA]</scope>
    <source>
        <strain evidence="1 2">DSM 45129</strain>
    </source>
</reference>
<keyword evidence="1" id="KW-0489">Methyltransferase</keyword>
<dbReference type="Proteomes" id="UP000824681">
    <property type="component" value="Chromosome"/>
</dbReference>
<evidence type="ECO:0000313" key="1">
    <source>
        <dbReference type="EMBL" id="QYC43870.1"/>
    </source>
</evidence>
<dbReference type="RefSeq" id="WP_020544570.1">
    <property type="nucleotide sequence ID" value="NZ_CP068985.1"/>
</dbReference>
<keyword evidence="1" id="KW-0808">Transferase</keyword>